<feature type="transmembrane region" description="Helical" evidence="2">
    <location>
        <begin position="618"/>
        <end position="635"/>
    </location>
</feature>
<feature type="transmembrane region" description="Helical" evidence="2">
    <location>
        <begin position="364"/>
        <end position="384"/>
    </location>
</feature>
<feature type="compositionally biased region" description="Basic residues" evidence="1">
    <location>
        <begin position="94"/>
        <end position="104"/>
    </location>
</feature>
<evidence type="ECO:0000313" key="4">
    <source>
        <dbReference type="Proteomes" id="UP000198508"/>
    </source>
</evidence>
<reference evidence="4" key="1">
    <citation type="submission" date="2016-10" db="EMBL/GenBank/DDBJ databases">
        <authorList>
            <person name="Varghese N."/>
            <person name="Submissions S."/>
        </authorList>
    </citation>
    <scope>NUCLEOTIDE SEQUENCE [LARGE SCALE GENOMIC DNA]</scope>
    <source>
        <strain evidence="4">NLAE-zl-G277</strain>
    </source>
</reference>
<keyword evidence="2" id="KW-0812">Transmembrane</keyword>
<feature type="transmembrane region" description="Helical" evidence="2">
    <location>
        <begin position="642"/>
        <end position="660"/>
    </location>
</feature>
<feature type="transmembrane region" description="Helical" evidence="2">
    <location>
        <begin position="666"/>
        <end position="688"/>
    </location>
</feature>
<keyword evidence="2" id="KW-1133">Transmembrane helix</keyword>
<dbReference type="PANTHER" id="PTHR38454">
    <property type="entry name" value="INTEGRAL MEMBRANE PROTEIN-RELATED"/>
    <property type="match status" value="1"/>
</dbReference>
<feature type="transmembrane region" description="Helical" evidence="2">
    <location>
        <begin position="482"/>
        <end position="507"/>
    </location>
</feature>
<dbReference type="Pfam" id="PF09586">
    <property type="entry name" value="YfhO"/>
    <property type="match status" value="2"/>
</dbReference>
<sequence length="1085" mass="121082">MERDEVERVERELDEILSIVQPDQTARGSDIGLTGEHMQKKKAKPDGRPAEWLDEDYTEGLEPGSRERAEGPLFGSDVEDEGIAADLEALRRISRKNRPPRRARKSVEAGTGDAGENAWEDRGEVEFDGVKVSFGQAEYGGAEPGYDFAGNGYDGGERGYGEAGVDSEGMYANEPQAYADAPQVYADESQAYAEDSQAYAEDSQVYAEDSQAYPGEAPAWDEQDNERYDDWNGMQDRDRQYNRQNSGMAGRRSGYEGIKSSLHILKPSDGLLAAFFVPVIVMIIVFAQRGIFPFGEESFLRTDMYHQYAPFFSEFQYKLTHGGSLLYSWDIGMGVNFSALYAYYLASPFNWLLVLCPKANIIEFMSYGIVLKIGLAGLSFAWYLRRHCRTNDFGVGFFGIFYALSGYMAAYSWNIMWLDCIILFPLIMLGLERLVRKGKPFLYCLTLGASILSNYYISIMICIFMVLYFIALLILYPPKKAGGFFTACAQFAAFSLAAGGLAAVVLLPEIYALQTTASGNFDFPKTLSSYFPIFDMLARHIGNVSVEIGLDHWPNIYCGVAVFIFFLLYLASRKISLREKAVYCTLLVLFFASFSTNMLNFIWHGFHYPNSLPCRQSFIYIALMLLICYRAYMYLDATPWKHVAIAFWGSASFVILAEKLVQNKQFHFSVFYVALLFLALYAGLIYLYKRRRKGADLAVLLALAVVSIEAAVNTTVTSVPTTSRTAYTRDNKDVITLMSEVNPQTFYRVEKVDRKTKNDGAWMNFPSVSLFSSTANASLSDFFRKLGCESSTNAYSITGSTPLVDSLFSVKYGIYDQEQVTGELLSFAGRRGDTWLYENLYTLPVAFMLPNDVEGNWILDTANPAYVQNDLCNVLDTPSVLVPVETIPNGSRLTFTPDVTGDYYVYVTNRKIKEVSAVVGSQSLNFDNVDRGYLLELGTCTAGNEVSLESRDEGNVALQVEVWRFDPQNFKELYSRLNQNPLTVTKWTDVGVEGTIVADTPGVMYTSIPYDKGWSVKVDGNSVTARPLFDTFLGIDLSAGAHTISLSYEPEGLRTGAVITAGSAAFVGICAAVYFALNRRKKDES</sequence>
<dbReference type="STRING" id="460384.SAMN05216313_11991"/>
<keyword evidence="4" id="KW-1185">Reference proteome</keyword>
<feature type="region of interest" description="Disordered" evidence="1">
    <location>
        <begin position="22"/>
        <end position="80"/>
    </location>
</feature>
<feature type="transmembrane region" description="Helical" evidence="2">
    <location>
        <begin position="1056"/>
        <end position="1077"/>
    </location>
</feature>
<evidence type="ECO:0000256" key="2">
    <source>
        <dbReference type="SAM" id="Phobius"/>
    </source>
</evidence>
<keyword evidence="2" id="KW-0472">Membrane</keyword>
<gene>
    <name evidence="3" type="ORF">SAMN05216313_11991</name>
</gene>
<dbReference type="EMBL" id="FOIM01000019">
    <property type="protein sequence ID" value="SET92146.1"/>
    <property type="molecule type" value="Genomic_DNA"/>
</dbReference>
<dbReference type="AlphaFoldDB" id="A0A1I0I721"/>
<feature type="transmembrane region" description="Helical" evidence="2">
    <location>
        <begin position="391"/>
        <end position="409"/>
    </location>
</feature>
<evidence type="ECO:0000256" key="1">
    <source>
        <dbReference type="SAM" id="MobiDB-lite"/>
    </source>
</evidence>
<feature type="transmembrane region" description="Helical" evidence="2">
    <location>
        <begin position="325"/>
        <end position="344"/>
    </location>
</feature>
<feature type="transmembrane region" description="Helical" evidence="2">
    <location>
        <begin position="695"/>
        <end position="712"/>
    </location>
</feature>
<protein>
    <submittedName>
        <fullName evidence="3">Uncharacterized membrane protein YfhO</fullName>
    </submittedName>
</protein>
<evidence type="ECO:0000313" key="3">
    <source>
        <dbReference type="EMBL" id="SET92146.1"/>
    </source>
</evidence>
<feature type="transmembrane region" description="Helical" evidence="2">
    <location>
        <begin position="583"/>
        <end position="606"/>
    </location>
</feature>
<organism evidence="3 4">
    <name type="scientific">Enterocloster lavalensis</name>
    <dbReference type="NCBI Taxonomy" id="460384"/>
    <lineage>
        <taxon>Bacteria</taxon>
        <taxon>Bacillati</taxon>
        <taxon>Bacillota</taxon>
        <taxon>Clostridia</taxon>
        <taxon>Lachnospirales</taxon>
        <taxon>Lachnospiraceae</taxon>
        <taxon>Enterocloster</taxon>
    </lineage>
</organism>
<dbReference type="InterPro" id="IPR018580">
    <property type="entry name" value="Uncharacterised_YfhO"/>
</dbReference>
<feature type="region of interest" description="Disordered" evidence="1">
    <location>
        <begin position="94"/>
        <end position="122"/>
    </location>
</feature>
<proteinExistence type="predicted"/>
<feature type="transmembrane region" description="Helical" evidence="2">
    <location>
        <begin position="552"/>
        <end position="571"/>
    </location>
</feature>
<name>A0A1I0I721_9FIRM</name>
<feature type="transmembrane region" description="Helical" evidence="2">
    <location>
        <begin position="455"/>
        <end position="476"/>
    </location>
</feature>
<dbReference type="Proteomes" id="UP000198508">
    <property type="component" value="Unassembled WGS sequence"/>
</dbReference>
<feature type="region of interest" description="Disordered" evidence="1">
    <location>
        <begin position="205"/>
        <end position="226"/>
    </location>
</feature>
<feature type="transmembrane region" description="Helical" evidence="2">
    <location>
        <begin position="270"/>
        <end position="292"/>
    </location>
</feature>
<feature type="compositionally biased region" description="Basic and acidic residues" evidence="1">
    <location>
        <begin position="232"/>
        <end position="241"/>
    </location>
</feature>
<accession>A0A1I0I721</accession>
<dbReference type="RefSeq" id="WP_092366484.1">
    <property type="nucleotide sequence ID" value="NZ_FOIM01000019.1"/>
</dbReference>
<dbReference type="PANTHER" id="PTHR38454:SF1">
    <property type="entry name" value="INTEGRAL MEMBRANE PROTEIN"/>
    <property type="match status" value="1"/>
</dbReference>
<feature type="region of interest" description="Disordered" evidence="1">
    <location>
        <begin position="232"/>
        <end position="251"/>
    </location>
</feature>